<dbReference type="GO" id="GO:0051287">
    <property type="term" value="F:NAD binding"/>
    <property type="evidence" value="ECO:0007669"/>
    <property type="project" value="InterPro"/>
</dbReference>
<dbReference type="Proteomes" id="UP000215896">
    <property type="component" value="Unassembled WGS sequence"/>
</dbReference>
<dbReference type="InterPro" id="IPR050418">
    <property type="entry name" value="D-iso_2-hydroxyacid_DH_PdxB"/>
</dbReference>
<dbReference type="Pfam" id="PF02826">
    <property type="entry name" value="2-Hacid_dh_C"/>
    <property type="match status" value="1"/>
</dbReference>
<name>A0A255GBV8_9ACTN</name>
<evidence type="ECO:0008006" key="9">
    <source>
        <dbReference type="Google" id="ProtNLM"/>
    </source>
</evidence>
<keyword evidence="2 4" id="KW-0560">Oxidoreductase</keyword>
<sequence>MERHSTPLVAIHPAVLESLPDAPATLTAAGMAYETLTDDTHARVLIVGGSDVGPAQLDRAPRAELLVRAGIGMDRIDLAAAAERGITVVNTPGYGTNEVADQALLLLLACIRRLDWQRERAGADWPSITAEGVPRLADSTVGLIGLGAIGRAMARRCRALGCTVIAADPALTPETAGIAEVTLVTLEELAERSDIISLHAPLTTDTHHLVDAAFLAHTRPHLTLINTARGALVDTTALLAALATDPLRTAGLDVLDGEPTPDLAPLRDHDRVIITPHLGWYSEGSRRQLGQLAAEAALDHLGVSAVSSREAG</sequence>
<dbReference type="Gene3D" id="3.40.50.720">
    <property type="entry name" value="NAD(P)-binding Rossmann-like Domain"/>
    <property type="match status" value="2"/>
</dbReference>
<evidence type="ECO:0000313" key="7">
    <source>
        <dbReference type="EMBL" id="OYO12952.1"/>
    </source>
</evidence>
<dbReference type="AlphaFoldDB" id="A0A255GBV8"/>
<dbReference type="InterPro" id="IPR006139">
    <property type="entry name" value="D-isomer_2_OHA_DH_cat_dom"/>
</dbReference>
<dbReference type="SUPFAM" id="SSF52283">
    <property type="entry name" value="Formate/glycerate dehydrogenase catalytic domain-like"/>
    <property type="match status" value="1"/>
</dbReference>
<feature type="domain" description="D-isomer specific 2-hydroxyacid dehydrogenase NAD-binding" evidence="6">
    <location>
        <begin position="105"/>
        <end position="279"/>
    </location>
</feature>
<dbReference type="PANTHER" id="PTHR43761">
    <property type="entry name" value="D-ISOMER SPECIFIC 2-HYDROXYACID DEHYDROGENASE FAMILY PROTEIN (AFU_ORTHOLOGUE AFUA_1G13630)"/>
    <property type="match status" value="1"/>
</dbReference>
<gene>
    <name evidence="7" type="ORF">CGZ94_13810</name>
</gene>
<evidence type="ECO:0000259" key="6">
    <source>
        <dbReference type="Pfam" id="PF02826"/>
    </source>
</evidence>
<feature type="domain" description="D-isomer specific 2-hydroxyacid dehydrogenase catalytic" evidence="5">
    <location>
        <begin position="35"/>
        <end position="301"/>
    </location>
</feature>
<dbReference type="Pfam" id="PF00389">
    <property type="entry name" value="2-Hacid_dh"/>
    <property type="match status" value="1"/>
</dbReference>
<keyword evidence="3" id="KW-0520">NAD</keyword>
<dbReference type="RefSeq" id="WP_094405965.1">
    <property type="nucleotide sequence ID" value="NZ_NMVO01000014.1"/>
</dbReference>
<dbReference type="SUPFAM" id="SSF51735">
    <property type="entry name" value="NAD(P)-binding Rossmann-fold domains"/>
    <property type="match status" value="1"/>
</dbReference>
<evidence type="ECO:0000256" key="3">
    <source>
        <dbReference type="ARBA" id="ARBA00023027"/>
    </source>
</evidence>
<evidence type="ECO:0000259" key="5">
    <source>
        <dbReference type="Pfam" id="PF00389"/>
    </source>
</evidence>
<dbReference type="EMBL" id="NMVO01000014">
    <property type="protein sequence ID" value="OYO12952.1"/>
    <property type="molecule type" value="Genomic_DNA"/>
</dbReference>
<protein>
    <recommendedName>
        <fullName evidence="9">C-terminal binding protein</fullName>
    </recommendedName>
</protein>
<dbReference type="InterPro" id="IPR036291">
    <property type="entry name" value="NAD(P)-bd_dom_sf"/>
</dbReference>
<dbReference type="PANTHER" id="PTHR43761:SF1">
    <property type="entry name" value="D-ISOMER SPECIFIC 2-HYDROXYACID DEHYDROGENASE CATALYTIC DOMAIN-CONTAINING PROTEIN-RELATED"/>
    <property type="match status" value="1"/>
</dbReference>
<reference evidence="7 8" key="1">
    <citation type="submission" date="2017-07" db="EMBL/GenBank/DDBJ databases">
        <title>Draft whole genome sequences of clinical Proprionibacteriaceae strains.</title>
        <authorList>
            <person name="Bernier A.-M."/>
            <person name="Bernard K."/>
            <person name="Domingo M.-C."/>
        </authorList>
    </citation>
    <scope>NUCLEOTIDE SEQUENCE [LARGE SCALE GENOMIC DNA]</scope>
    <source>
        <strain evidence="7 8">NML 030167</strain>
    </source>
</reference>
<dbReference type="InterPro" id="IPR006140">
    <property type="entry name" value="D-isomer_DH_NAD-bd"/>
</dbReference>
<evidence type="ECO:0000256" key="1">
    <source>
        <dbReference type="ARBA" id="ARBA00005854"/>
    </source>
</evidence>
<dbReference type="OrthoDB" id="9793626at2"/>
<evidence type="ECO:0000256" key="2">
    <source>
        <dbReference type="ARBA" id="ARBA00023002"/>
    </source>
</evidence>
<proteinExistence type="inferred from homology"/>
<organism evidence="7 8">
    <name type="scientific">Enemella evansiae</name>
    <dbReference type="NCBI Taxonomy" id="2016499"/>
    <lineage>
        <taxon>Bacteria</taxon>
        <taxon>Bacillati</taxon>
        <taxon>Actinomycetota</taxon>
        <taxon>Actinomycetes</taxon>
        <taxon>Propionibacteriales</taxon>
        <taxon>Propionibacteriaceae</taxon>
        <taxon>Enemella</taxon>
    </lineage>
</organism>
<evidence type="ECO:0000256" key="4">
    <source>
        <dbReference type="RuleBase" id="RU003719"/>
    </source>
</evidence>
<accession>A0A255GBV8</accession>
<evidence type="ECO:0000313" key="8">
    <source>
        <dbReference type="Proteomes" id="UP000215896"/>
    </source>
</evidence>
<comment type="similarity">
    <text evidence="1 4">Belongs to the D-isomer specific 2-hydroxyacid dehydrogenase family.</text>
</comment>
<dbReference type="GO" id="GO:0016616">
    <property type="term" value="F:oxidoreductase activity, acting on the CH-OH group of donors, NAD or NADP as acceptor"/>
    <property type="evidence" value="ECO:0007669"/>
    <property type="project" value="InterPro"/>
</dbReference>
<comment type="caution">
    <text evidence="7">The sequence shown here is derived from an EMBL/GenBank/DDBJ whole genome shotgun (WGS) entry which is preliminary data.</text>
</comment>
<keyword evidence="8" id="KW-1185">Reference proteome</keyword>